<dbReference type="NCBIfam" id="TIGR00460">
    <property type="entry name" value="fmt"/>
    <property type="match status" value="1"/>
</dbReference>
<dbReference type="Pfam" id="PF02911">
    <property type="entry name" value="Formyl_trans_C"/>
    <property type="match status" value="1"/>
</dbReference>
<gene>
    <name evidence="5 8" type="primary">fmt</name>
    <name evidence="8" type="ordered locus">NSE_0094</name>
</gene>
<dbReference type="SUPFAM" id="SSF50486">
    <property type="entry name" value="FMT C-terminal domain-like"/>
    <property type="match status" value="1"/>
</dbReference>
<dbReference type="InterPro" id="IPR036477">
    <property type="entry name" value="Formyl_transf_N_sf"/>
</dbReference>
<feature type="domain" description="Formyl transferase C-terminal" evidence="7">
    <location>
        <begin position="203"/>
        <end position="287"/>
    </location>
</feature>
<evidence type="ECO:0000256" key="5">
    <source>
        <dbReference type="HAMAP-Rule" id="MF_00182"/>
    </source>
</evidence>
<sequence length="307" mass="33686">MKILFMGSSAFAVPTLLKLIADPQFEVLEVYTKPPKPKGRGLLTSMTQVHSTSLEYGLSVKTPFSLKGEELPPCDVIVVVSYGLIIPAKLLSHPKLVPLNIHPSLLPRWRGPSPIQYTILKGDKEAGVSIIRVTPELDAGAIYIQKAIPLDGTETYSILHDRLANLGASMLHGVLETLNTISPVPQAEEQATYSKKLPNSVSIDFSEGIASFLRKLRVFGAVSIELFGKHIKIVEVCKTADSPSADVGVKKDSKKILLQFKDGCATIKTVKPENKREMSTEDFLNGIQSKYGTHADSHVFIDYKENY</sequence>
<dbReference type="EMBL" id="CP000237">
    <property type="protein sequence ID" value="ABD46037.1"/>
    <property type="molecule type" value="Genomic_DNA"/>
</dbReference>
<dbReference type="PANTHER" id="PTHR11138">
    <property type="entry name" value="METHIONYL-TRNA FORMYLTRANSFERASE"/>
    <property type="match status" value="1"/>
</dbReference>
<evidence type="ECO:0000259" key="6">
    <source>
        <dbReference type="Pfam" id="PF00551"/>
    </source>
</evidence>
<dbReference type="HOGENOM" id="CLU_033347_1_1_5"/>
<dbReference type="HAMAP" id="MF_00182">
    <property type="entry name" value="Formyl_trans"/>
    <property type="match status" value="1"/>
</dbReference>
<accession>Q2GEV1</accession>
<feature type="binding site" evidence="5">
    <location>
        <begin position="104"/>
        <end position="107"/>
    </location>
    <ligand>
        <name>(6S)-5,6,7,8-tetrahydrofolate</name>
        <dbReference type="ChEBI" id="CHEBI:57453"/>
    </ligand>
</feature>
<protein>
    <recommendedName>
        <fullName evidence="2 5">Methionyl-tRNA formyltransferase</fullName>
        <ecNumber evidence="2 5">2.1.2.9</ecNumber>
    </recommendedName>
</protein>
<dbReference type="CDD" id="cd08646">
    <property type="entry name" value="FMT_core_Met-tRNA-FMT_N"/>
    <property type="match status" value="1"/>
</dbReference>
<keyword evidence="4 5" id="KW-0648">Protein biosynthesis</keyword>
<keyword evidence="9" id="KW-1185">Reference proteome</keyword>
<dbReference type="STRING" id="222891.NSE_0094"/>
<comment type="function">
    <text evidence="5">Attaches a formyl group to the free amino group of methionyl-tRNA(fMet). The formyl group appears to play a dual role in the initiator identity of N-formylmethionyl-tRNA by promoting its recognition by IF2 and preventing the misappropriation of this tRNA by the elongation apparatus.</text>
</comment>
<name>Q2GEV1_EHRS3</name>
<organism evidence="8 9">
    <name type="scientific">Ehrlichia sennetsu (strain ATCC VR-367 / Miyayama)</name>
    <name type="common">Neorickettsia sennetsu</name>
    <dbReference type="NCBI Taxonomy" id="222891"/>
    <lineage>
        <taxon>Bacteria</taxon>
        <taxon>Pseudomonadati</taxon>
        <taxon>Pseudomonadota</taxon>
        <taxon>Alphaproteobacteria</taxon>
        <taxon>Rickettsiales</taxon>
        <taxon>Anaplasmataceae</taxon>
        <taxon>Ehrlichia</taxon>
    </lineage>
</organism>
<dbReference type="InterPro" id="IPR011034">
    <property type="entry name" value="Formyl_transferase-like_C_sf"/>
</dbReference>
<comment type="catalytic activity">
    <reaction evidence="5">
        <text>L-methionyl-tRNA(fMet) + (6R)-10-formyltetrahydrofolate = N-formyl-L-methionyl-tRNA(fMet) + (6S)-5,6,7,8-tetrahydrofolate + H(+)</text>
        <dbReference type="Rhea" id="RHEA:24380"/>
        <dbReference type="Rhea" id="RHEA-COMP:9952"/>
        <dbReference type="Rhea" id="RHEA-COMP:9953"/>
        <dbReference type="ChEBI" id="CHEBI:15378"/>
        <dbReference type="ChEBI" id="CHEBI:57453"/>
        <dbReference type="ChEBI" id="CHEBI:78530"/>
        <dbReference type="ChEBI" id="CHEBI:78844"/>
        <dbReference type="ChEBI" id="CHEBI:195366"/>
        <dbReference type="EC" id="2.1.2.9"/>
    </reaction>
</comment>
<evidence type="ECO:0000256" key="2">
    <source>
        <dbReference type="ARBA" id="ARBA00012261"/>
    </source>
</evidence>
<proteinExistence type="inferred from homology"/>
<reference evidence="8 9" key="1">
    <citation type="journal article" date="2006" name="PLoS Genet.">
        <title>Comparative genomics of emerging human ehrlichiosis agents.</title>
        <authorList>
            <person name="Dunning Hotopp J.C."/>
            <person name="Lin M."/>
            <person name="Madupu R."/>
            <person name="Crabtree J."/>
            <person name="Angiuoli S.V."/>
            <person name="Eisen J.A."/>
            <person name="Seshadri R."/>
            <person name="Ren Q."/>
            <person name="Wu M."/>
            <person name="Utterback T.R."/>
            <person name="Smith S."/>
            <person name="Lewis M."/>
            <person name="Khouri H."/>
            <person name="Zhang C."/>
            <person name="Niu H."/>
            <person name="Lin Q."/>
            <person name="Ohashi N."/>
            <person name="Zhi N."/>
            <person name="Nelson W."/>
            <person name="Brinkac L.M."/>
            <person name="Dodson R.J."/>
            <person name="Rosovitz M.J."/>
            <person name="Sundaram J."/>
            <person name="Daugherty S.C."/>
            <person name="Davidsen T."/>
            <person name="Durkin A.S."/>
            <person name="Gwinn M."/>
            <person name="Haft D.H."/>
            <person name="Selengut J.D."/>
            <person name="Sullivan S.A."/>
            <person name="Zafar N."/>
            <person name="Zhou L."/>
            <person name="Benahmed F."/>
            <person name="Forberger H."/>
            <person name="Halpin R."/>
            <person name="Mulligan S."/>
            <person name="Robinson J."/>
            <person name="White O."/>
            <person name="Rikihisa Y."/>
            <person name="Tettelin H."/>
        </authorList>
    </citation>
    <scope>NUCLEOTIDE SEQUENCE [LARGE SCALE GENOMIC DNA]</scope>
    <source>
        <strain evidence="9">ATCC VR-367 / Miyayama</strain>
    </source>
</reference>
<dbReference type="Proteomes" id="UP000001942">
    <property type="component" value="Chromosome"/>
</dbReference>
<dbReference type="KEGG" id="nse:NSE_0094"/>
<dbReference type="InterPro" id="IPR041711">
    <property type="entry name" value="Met-tRNA-FMT_N"/>
</dbReference>
<dbReference type="Gene3D" id="3.40.50.12230">
    <property type="match status" value="1"/>
</dbReference>
<dbReference type="AlphaFoldDB" id="Q2GEV1"/>
<comment type="similarity">
    <text evidence="1 5">Belongs to the Fmt family.</text>
</comment>
<evidence type="ECO:0000313" key="8">
    <source>
        <dbReference type="EMBL" id="ABD46037.1"/>
    </source>
</evidence>
<dbReference type="Pfam" id="PF00551">
    <property type="entry name" value="Formyl_trans_N"/>
    <property type="match status" value="1"/>
</dbReference>
<dbReference type="RefSeq" id="WP_011451501.1">
    <property type="nucleotide sequence ID" value="NC_007798.1"/>
</dbReference>
<evidence type="ECO:0000259" key="7">
    <source>
        <dbReference type="Pfam" id="PF02911"/>
    </source>
</evidence>
<dbReference type="InterPro" id="IPR005793">
    <property type="entry name" value="Formyl_trans_C"/>
</dbReference>
<feature type="domain" description="Formyl transferase N-terminal" evidence="6">
    <location>
        <begin position="1"/>
        <end position="172"/>
    </location>
</feature>
<evidence type="ECO:0000256" key="3">
    <source>
        <dbReference type="ARBA" id="ARBA00022679"/>
    </source>
</evidence>
<evidence type="ECO:0000256" key="4">
    <source>
        <dbReference type="ARBA" id="ARBA00022917"/>
    </source>
</evidence>
<dbReference type="eggNOG" id="COG0223">
    <property type="taxonomic scope" value="Bacteria"/>
</dbReference>
<dbReference type="InterPro" id="IPR002376">
    <property type="entry name" value="Formyl_transf_N"/>
</dbReference>
<dbReference type="EC" id="2.1.2.9" evidence="2 5"/>
<dbReference type="InterPro" id="IPR005794">
    <property type="entry name" value="Fmt"/>
</dbReference>
<keyword evidence="3 5" id="KW-0808">Transferase</keyword>
<evidence type="ECO:0000256" key="1">
    <source>
        <dbReference type="ARBA" id="ARBA00010699"/>
    </source>
</evidence>
<dbReference type="PANTHER" id="PTHR11138:SF5">
    <property type="entry name" value="METHIONYL-TRNA FORMYLTRANSFERASE, MITOCHONDRIAL"/>
    <property type="match status" value="1"/>
</dbReference>
<evidence type="ECO:0000313" key="9">
    <source>
        <dbReference type="Proteomes" id="UP000001942"/>
    </source>
</evidence>
<dbReference type="GO" id="GO:0004479">
    <property type="term" value="F:methionyl-tRNA formyltransferase activity"/>
    <property type="evidence" value="ECO:0007669"/>
    <property type="project" value="UniProtKB-UniRule"/>
</dbReference>
<dbReference type="SUPFAM" id="SSF53328">
    <property type="entry name" value="Formyltransferase"/>
    <property type="match status" value="1"/>
</dbReference>